<protein>
    <submittedName>
        <fullName evidence="1">Uncharacterized protein</fullName>
    </submittedName>
</protein>
<dbReference type="Proteomes" id="UP000887116">
    <property type="component" value="Unassembled WGS sequence"/>
</dbReference>
<evidence type="ECO:0000313" key="1">
    <source>
        <dbReference type="EMBL" id="GFQ96739.1"/>
    </source>
</evidence>
<organism evidence="1 2">
    <name type="scientific">Trichonephila clavata</name>
    <name type="common">Joro spider</name>
    <name type="synonym">Nephila clavata</name>
    <dbReference type="NCBI Taxonomy" id="2740835"/>
    <lineage>
        <taxon>Eukaryota</taxon>
        <taxon>Metazoa</taxon>
        <taxon>Ecdysozoa</taxon>
        <taxon>Arthropoda</taxon>
        <taxon>Chelicerata</taxon>
        <taxon>Arachnida</taxon>
        <taxon>Araneae</taxon>
        <taxon>Araneomorphae</taxon>
        <taxon>Entelegynae</taxon>
        <taxon>Araneoidea</taxon>
        <taxon>Nephilidae</taxon>
        <taxon>Trichonephila</taxon>
    </lineage>
</organism>
<gene>
    <name evidence="1" type="ORF">TNCT_475841</name>
</gene>
<accession>A0A8X6L510</accession>
<comment type="caution">
    <text evidence="1">The sequence shown here is derived from an EMBL/GenBank/DDBJ whole genome shotgun (WGS) entry which is preliminary data.</text>
</comment>
<proteinExistence type="predicted"/>
<name>A0A8X6L510_TRICU</name>
<keyword evidence="2" id="KW-1185">Reference proteome</keyword>
<dbReference type="EMBL" id="BMAO01004753">
    <property type="protein sequence ID" value="GFQ96739.1"/>
    <property type="molecule type" value="Genomic_DNA"/>
</dbReference>
<dbReference type="AlphaFoldDB" id="A0A8X6L510"/>
<reference evidence="1" key="1">
    <citation type="submission" date="2020-07" db="EMBL/GenBank/DDBJ databases">
        <title>Multicomponent nature underlies the extraordinary mechanical properties of spider dragline silk.</title>
        <authorList>
            <person name="Kono N."/>
            <person name="Nakamura H."/>
            <person name="Mori M."/>
            <person name="Yoshida Y."/>
            <person name="Ohtoshi R."/>
            <person name="Malay A.D."/>
            <person name="Moran D.A.P."/>
            <person name="Tomita M."/>
            <person name="Numata K."/>
            <person name="Arakawa K."/>
        </authorList>
    </citation>
    <scope>NUCLEOTIDE SEQUENCE</scope>
</reference>
<sequence length="90" mass="10484">MPTENSKQLDKRPISVRIYECNRTMCTRLLSLEVVATMKIIISKQSSRKTQERRPIYQTSNCLCVINAYAKGKPFDIESRTLELDRKSMK</sequence>
<evidence type="ECO:0000313" key="2">
    <source>
        <dbReference type="Proteomes" id="UP000887116"/>
    </source>
</evidence>